<comment type="caution">
    <text evidence="2">The sequence shown here is derived from an EMBL/GenBank/DDBJ whole genome shotgun (WGS) entry which is preliminary data.</text>
</comment>
<proteinExistence type="predicted"/>
<protein>
    <submittedName>
        <fullName evidence="2">FHA domain-containing protein</fullName>
    </submittedName>
</protein>
<accession>A0A927FK88</accession>
<dbReference type="InterPro" id="IPR008984">
    <property type="entry name" value="SMAD_FHA_dom_sf"/>
</dbReference>
<dbReference type="PANTHER" id="PTHR44329">
    <property type="entry name" value="SERINE/THREONINE-PROTEIN KINASE TNNI3K-RELATED"/>
    <property type="match status" value="1"/>
</dbReference>
<reference evidence="2" key="1">
    <citation type="submission" date="2020-09" db="EMBL/GenBank/DDBJ databases">
        <title>Genome seq and assembly of Limnohabitants sp.</title>
        <authorList>
            <person name="Chhetri G."/>
        </authorList>
    </citation>
    <scope>NUCLEOTIDE SEQUENCE</scope>
    <source>
        <strain evidence="2">JUR4</strain>
    </source>
</reference>
<sequence>MRVRTKYGDEIRADESALLGMGAEGMVLRAKLRNGRVVAFKIFTYEKPGAQQQIEWLRGKTAGWNAPPLFAFPFDMTDAPMGIVTPLVSGGDGLSAYLSDVPSFSPVRIAIAMQLARAFDVLRSRGIFFNDWHPGNVLVVERQSRFPHVILIDFQCAFGPGAPPAMGGGTDLTIAPEVEQTGYTPAADIYAFAVLLHWVLLGFWPVQTDVDNALDYELIRQRKLQGWLYDKSSGGGLLAFLRPRPPYGSVAPSMLSDQLKGFFSSALSPNPVARQASSPVSGMLASMVRTFSLAICQKCLTTFSLHSLTSRACPHCGFDMTLSVSFHGRRLTELSEQQTGWVFGRDDFQDSPHKGRISRNHMEIQRHAMVALVLRQFGENGSYVITQKHPRQPRFVPSGTEYLLEPGDQVFVHPDVDPIVVISPSIV</sequence>
<evidence type="ECO:0000259" key="1">
    <source>
        <dbReference type="PROSITE" id="PS50011"/>
    </source>
</evidence>
<dbReference type="Proteomes" id="UP000647424">
    <property type="component" value="Unassembled WGS sequence"/>
</dbReference>
<evidence type="ECO:0000313" key="2">
    <source>
        <dbReference type="EMBL" id="MBD8051977.1"/>
    </source>
</evidence>
<keyword evidence="3" id="KW-1185">Reference proteome</keyword>
<dbReference type="SUPFAM" id="SSF49879">
    <property type="entry name" value="SMAD/FHA domain"/>
    <property type="match status" value="1"/>
</dbReference>
<name>A0A927FK88_9BURK</name>
<dbReference type="SMART" id="SM00220">
    <property type="entry name" value="S_TKc"/>
    <property type="match status" value="1"/>
</dbReference>
<organism evidence="2 3">
    <name type="scientific">Limnohabitans radicicola</name>
    <dbReference type="NCBI Taxonomy" id="2771427"/>
    <lineage>
        <taxon>Bacteria</taxon>
        <taxon>Pseudomonadati</taxon>
        <taxon>Pseudomonadota</taxon>
        <taxon>Betaproteobacteria</taxon>
        <taxon>Burkholderiales</taxon>
        <taxon>Comamonadaceae</taxon>
        <taxon>Limnohabitans</taxon>
    </lineage>
</organism>
<dbReference type="PROSITE" id="PS50011">
    <property type="entry name" value="PROTEIN_KINASE_DOM"/>
    <property type="match status" value="1"/>
</dbReference>
<dbReference type="InterPro" id="IPR051681">
    <property type="entry name" value="Ser/Thr_Kinases-Pseudokinases"/>
</dbReference>
<dbReference type="Pfam" id="PF00069">
    <property type="entry name" value="Pkinase"/>
    <property type="match status" value="1"/>
</dbReference>
<dbReference type="Gene3D" id="1.10.510.10">
    <property type="entry name" value="Transferase(Phosphotransferase) domain 1"/>
    <property type="match status" value="1"/>
</dbReference>
<dbReference type="RefSeq" id="WP_191820469.1">
    <property type="nucleotide sequence ID" value="NZ_JACYFT010000006.1"/>
</dbReference>
<dbReference type="SUPFAM" id="SSF56112">
    <property type="entry name" value="Protein kinase-like (PK-like)"/>
    <property type="match status" value="1"/>
</dbReference>
<dbReference type="AlphaFoldDB" id="A0A927FK88"/>
<dbReference type="InterPro" id="IPR011009">
    <property type="entry name" value="Kinase-like_dom_sf"/>
</dbReference>
<dbReference type="EMBL" id="JACYFT010000006">
    <property type="protein sequence ID" value="MBD8051977.1"/>
    <property type="molecule type" value="Genomic_DNA"/>
</dbReference>
<dbReference type="GO" id="GO:0004674">
    <property type="term" value="F:protein serine/threonine kinase activity"/>
    <property type="evidence" value="ECO:0007669"/>
    <property type="project" value="TreeGrafter"/>
</dbReference>
<evidence type="ECO:0000313" key="3">
    <source>
        <dbReference type="Proteomes" id="UP000647424"/>
    </source>
</evidence>
<feature type="domain" description="Protein kinase" evidence="1">
    <location>
        <begin position="13"/>
        <end position="292"/>
    </location>
</feature>
<dbReference type="GO" id="GO:0005524">
    <property type="term" value="F:ATP binding"/>
    <property type="evidence" value="ECO:0007669"/>
    <property type="project" value="InterPro"/>
</dbReference>
<dbReference type="Gene3D" id="2.60.200.20">
    <property type="match status" value="1"/>
</dbReference>
<dbReference type="InterPro" id="IPR000719">
    <property type="entry name" value="Prot_kinase_dom"/>
</dbReference>
<gene>
    <name evidence="2" type="ORF">IC609_15680</name>
</gene>